<keyword evidence="1" id="KW-0812">Transmembrane</keyword>
<dbReference type="SUPFAM" id="SSF82784">
    <property type="entry name" value="OsmC-like"/>
    <property type="match status" value="1"/>
</dbReference>
<evidence type="ECO:0000313" key="2">
    <source>
        <dbReference type="EMBL" id="TPX64781.1"/>
    </source>
</evidence>
<feature type="transmembrane region" description="Helical" evidence="1">
    <location>
        <begin position="249"/>
        <end position="274"/>
    </location>
</feature>
<keyword evidence="3" id="KW-1185">Reference proteome</keyword>
<proteinExistence type="predicted"/>
<evidence type="ECO:0000313" key="3">
    <source>
        <dbReference type="Proteomes" id="UP000320333"/>
    </source>
</evidence>
<dbReference type="InterPro" id="IPR015946">
    <property type="entry name" value="KH_dom-like_a/b"/>
</dbReference>
<sequence length="550" mass="62132">MLCSARSCTTRLRAKRETCRHLFSSKASLRKFDANREMTNVVVTSDALAAQNKFRFIGRDQASNAQVAMAVSRSNTPYPSSKPVFGKTHAKLDQPHRHSSHNSHVSHTTCIGRMHGHDLLSNKKLCVSSIRTEIRAQKRKASIAALKDTEPWESIHVHLIIESEDVDEMHRKESIVRELVAASVEKYCGVHKTLHAEISWEYSIQKKSVSFRFIFETAAEFKQYFHPMAQEDTHSSYLLLLESVDGAIYSIYIAVFGVGILLNGWITAAAIYHWQRLLKTRIDRQILFILITCLVWSAGSITHGILHNLGQESAMRNNAYAICSSISVGLLVCGNLFLAVERFCMIHQKPSQFSTNLYSFIVFVLAVHVAIVSVVFTLSPSTDGMMPQSREFQKIWAWDIAFAFVFANTLIFWLYTSTYLYSAKVLRSNASFLEAVKRSNSINTSNPTINNNNNSDLLCIETERKLLANSLIMSCVLSVCYVPIMVFVIATVFTSIRKEDSLFLRYVGQFFAAIDVVCTPVLVLYFSRNFRLAAWSVRNQVGSEGRDVKQ</sequence>
<organism evidence="2 3">
    <name type="scientific">Chytriomyces confervae</name>
    <dbReference type="NCBI Taxonomy" id="246404"/>
    <lineage>
        <taxon>Eukaryota</taxon>
        <taxon>Fungi</taxon>
        <taxon>Fungi incertae sedis</taxon>
        <taxon>Chytridiomycota</taxon>
        <taxon>Chytridiomycota incertae sedis</taxon>
        <taxon>Chytridiomycetes</taxon>
        <taxon>Chytridiales</taxon>
        <taxon>Chytriomycetaceae</taxon>
        <taxon>Chytriomyces</taxon>
    </lineage>
</organism>
<feature type="transmembrane region" description="Helical" evidence="1">
    <location>
        <begin position="286"/>
        <end position="306"/>
    </location>
</feature>
<feature type="transmembrane region" description="Helical" evidence="1">
    <location>
        <begin position="506"/>
        <end position="526"/>
    </location>
</feature>
<gene>
    <name evidence="2" type="ORF">CcCBS67573_g08327</name>
</gene>
<feature type="transmembrane region" description="Helical" evidence="1">
    <location>
        <begin position="357"/>
        <end position="376"/>
    </location>
</feature>
<dbReference type="AlphaFoldDB" id="A0A507ELU6"/>
<dbReference type="OrthoDB" id="2138824at2759"/>
<feature type="transmembrane region" description="Helical" evidence="1">
    <location>
        <begin position="471"/>
        <end position="494"/>
    </location>
</feature>
<feature type="transmembrane region" description="Helical" evidence="1">
    <location>
        <begin position="396"/>
        <end position="415"/>
    </location>
</feature>
<dbReference type="EMBL" id="QEAP01000529">
    <property type="protein sequence ID" value="TPX64781.1"/>
    <property type="molecule type" value="Genomic_DNA"/>
</dbReference>
<evidence type="ECO:0000256" key="1">
    <source>
        <dbReference type="SAM" id="Phobius"/>
    </source>
</evidence>
<dbReference type="InterPro" id="IPR036102">
    <property type="entry name" value="OsmC/Ohrsf"/>
</dbReference>
<dbReference type="Gene3D" id="3.30.300.20">
    <property type="match status" value="1"/>
</dbReference>
<keyword evidence="1" id="KW-1133">Transmembrane helix</keyword>
<keyword evidence="1" id="KW-0472">Membrane</keyword>
<reference evidence="2 3" key="1">
    <citation type="journal article" date="2019" name="Sci. Rep.">
        <title>Comparative genomics of chytrid fungi reveal insights into the obligate biotrophic and pathogenic lifestyle of Synchytrium endobioticum.</title>
        <authorList>
            <person name="van de Vossenberg B.T.L.H."/>
            <person name="Warris S."/>
            <person name="Nguyen H.D.T."/>
            <person name="van Gent-Pelzer M.P.E."/>
            <person name="Joly D.L."/>
            <person name="van de Geest H.C."/>
            <person name="Bonants P.J.M."/>
            <person name="Smith D.S."/>
            <person name="Levesque C.A."/>
            <person name="van der Lee T.A.J."/>
        </authorList>
    </citation>
    <scope>NUCLEOTIDE SEQUENCE [LARGE SCALE GENOMIC DNA]</scope>
    <source>
        <strain evidence="2 3">CBS 675.73</strain>
    </source>
</reference>
<dbReference type="Gene3D" id="1.20.1070.10">
    <property type="entry name" value="Rhodopsin 7-helix transmembrane proteins"/>
    <property type="match status" value="1"/>
</dbReference>
<accession>A0A507ELU6</accession>
<name>A0A507ELU6_9FUNG</name>
<protein>
    <recommendedName>
        <fullName evidence="4">G-protein coupled receptors family 1 profile domain-containing protein</fullName>
    </recommendedName>
</protein>
<dbReference type="SUPFAM" id="SSF81321">
    <property type="entry name" value="Family A G protein-coupled receptor-like"/>
    <property type="match status" value="1"/>
</dbReference>
<dbReference type="CDD" id="cd00637">
    <property type="entry name" value="7tm_classA_rhodopsin-like"/>
    <property type="match status" value="1"/>
</dbReference>
<feature type="transmembrane region" description="Helical" evidence="1">
    <location>
        <begin position="318"/>
        <end position="337"/>
    </location>
</feature>
<evidence type="ECO:0008006" key="4">
    <source>
        <dbReference type="Google" id="ProtNLM"/>
    </source>
</evidence>
<dbReference type="Proteomes" id="UP000320333">
    <property type="component" value="Unassembled WGS sequence"/>
</dbReference>
<comment type="caution">
    <text evidence="2">The sequence shown here is derived from an EMBL/GenBank/DDBJ whole genome shotgun (WGS) entry which is preliminary data.</text>
</comment>